<protein>
    <submittedName>
        <fullName evidence="1">Uncharacterized protein</fullName>
    </submittedName>
</protein>
<dbReference type="EMBL" id="DRND01000034">
    <property type="protein sequence ID" value="HFC46317.1"/>
    <property type="molecule type" value="Genomic_DNA"/>
</dbReference>
<reference evidence="1" key="1">
    <citation type="journal article" date="2020" name="mSystems">
        <title>Genome- and Community-Level Interaction Insights into Carbon Utilization and Element Cycling Functions of Hydrothermarchaeota in Hydrothermal Sediment.</title>
        <authorList>
            <person name="Zhou Z."/>
            <person name="Liu Y."/>
            <person name="Xu W."/>
            <person name="Pan J."/>
            <person name="Luo Z.H."/>
            <person name="Li M."/>
        </authorList>
    </citation>
    <scope>NUCLEOTIDE SEQUENCE [LARGE SCALE GENOMIC DNA]</scope>
    <source>
        <strain evidence="1">HyVt-503</strain>
    </source>
</reference>
<name>A0A7V2WS98_9BACT</name>
<sequence length="316" mass="36009">MQLDLFNSIYIVYNKAIKALLNLDADSARCLLRDWEAKARANRDLTIEWRLIDFLSRGDVKRAMDSAPEEALRYWDEMMEGEYRKSPLPEGIIAQVRRRYFQVLSKKVMRKAQKGQGQVDTPVVLCCLRAGLYKEVVRLGKAALKASPTNSRIIGYVADAYWELKERALAKSYYLRGLLEDPYCIDTNEVRCPEMSRLLSEPILVLEEAFGETMDLDGKCSVEWAAAVGLLFGLFNVPTLSDQKSIKSLWERLRSNDVTIPEGIRFAIWMILSEQGMDLLSRNDISLGEARAAMKALNPQLFNIYMRQKDTGSLAC</sequence>
<dbReference type="AlphaFoldDB" id="A0A7V2WS98"/>
<evidence type="ECO:0000313" key="1">
    <source>
        <dbReference type="EMBL" id="HFC46317.1"/>
    </source>
</evidence>
<proteinExistence type="predicted"/>
<accession>A0A7V2WS98</accession>
<comment type="caution">
    <text evidence="1">The sequence shown here is derived from an EMBL/GenBank/DDBJ whole genome shotgun (WGS) entry which is preliminary data.</text>
</comment>
<dbReference type="Proteomes" id="UP000885797">
    <property type="component" value="Unassembled WGS sequence"/>
</dbReference>
<dbReference type="InterPro" id="IPR011990">
    <property type="entry name" value="TPR-like_helical_dom_sf"/>
</dbReference>
<dbReference type="SUPFAM" id="SSF48452">
    <property type="entry name" value="TPR-like"/>
    <property type="match status" value="1"/>
</dbReference>
<gene>
    <name evidence="1" type="ORF">ENJ63_00370</name>
</gene>
<organism evidence="1">
    <name type="scientific">Dissulfuribacter thermophilus</name>
    <dbReference type="NCBI Taxonomy" id="1156395"/>
    <lineage>
        <taxon>Bacteria</taxon>
        <taxon>Pseudomonadati</taxon>
        <taxon>Thermodesulfobacteriota</taxon>
        <taxon>Dissulfuribacteria</taxon>
        <taxon>Dissulfuribacterales</taxon>
        <taxon>Dissulfuribacteraceae</taxon>
        <taxon>Dissulfuribacter</taxon>
    </lineage>
</organism>